<dbReference type="CDD" id="cd00158">
    <property type="entry name" value="RHOD"/>
    <property type="match status" value="1"/>
</dbReference>
<dbReference type="SUPFAM" id="SSF53686">
    <property type="entry name" value="Tryptophan synthase beta subunit-like PLP-dependent enzymes"/>
    <property type="match status" value="1"/>
</dbReference>
<protein>
    <submittedName>
        <fullName evidence="2">Tryptophan synthase beta subunit-like PLP-dependent enzyme</fullName>
    </submittedName>
</protein>
<dbReference type="InterPro" id="IPR036052">
    <property type="entry name" value="TrpB-like_PALP_sf"/>
</dbReference>
<dbReference type="Gene3D" id="3.40.250.10">
    <property type="entry name" value="Rhodanese-like domain"/>
    <property type="match status" value="1"/>
</dbReference>
<evidence type="ECO:0000313" key="2">
    <source>
        <dbReference type="EMBL" id="KAF1931659.1"/>
    </source>
</evidence>
<dbReference type="OrthoDB" id="10259545at2759"/>
<dbReference type="Gene3D" id="3.40.50.1100">
    <property type="match status" value="2"/>
</dbReference>
<dbReference type="PANTHER" id="PTHR10314">
    <property type="entry name" value="CYSTATHIONINE BETA-SYNTHASE"/>
    <property type="match status" value="1"/>
</dbReference>
<dbReference type="Proteomes" id="UP000800082">
    <property type="component" value="Unassembled WGS sequence"/>
</dbReference>
<dbReference type="InterPro" id="IPR001763">
    <property type="entry name" value="Rhodanese-like_dom"/>
</dbReference>
<dbReference type="AlphaFoldDB" id="A0A6A5RVP9"/>
<dbReference type="InterPro" id="IPR036873">
    <property type="entry name" value="Rhodanese-like_dom_sf"/>
</dbReference>
<feature type="domain" description="Rhodanese" evidence="1">
    <location>
        <begin position="393"/>
        <end position="507"/>
    </location>
</feature>
<dbReference type="Pfam" id="PF00581">
    <property type="entry name" value="Rhodanese"/>
    <property type="match status" value="1"/>
</dbReference>
<reference evidence="2" key="1">
    <citation type="journal article" date="2020" name="Stud. Mycol.">
        <title>101 Dothideomycetes genomes: a test case for predicting lifestyles and emergence of pathogens.</title>
        <authorList>
            <person name="Haridas S."/>
            <person name="Albert R."/>
            <person name="Binder M."/>
            <person name="Bloem J."/>
            <person name="Labutti K."/>
            <person name="Salamov A."/>
            <person name="Andreopoulos B."/>
            <person name="Baker S."/>
            <person name="Barry K."/>
            <person name="Bills G."/>
            <person name="Bluhm B."/>
            <person name="Cannon C."/>
            <person name="Castanera R."/>
            <person name="Culley D."/>
            <person name="Daum C."/>
            <person name="Ezra D."/>
            <person name="Gonzalez J."/>
            <person name="Henrissat B."/>
            <person name="Kuo A."/>
            <person name="Liang C."/>
            <person name="Lipzen A."/>
            <person name="Lutzoni F."/>
            <person name="Magnuson J."/>
            <person name="Mondo S."/>
            <person name="Nolan M."/>
            <person name="Ohm R."/>
            <person name="Pangilinan J."/>
            <person name="Park H.-J."/>
            <person name="Ramirez L."/>
            <person name="Alfaro M."/>
            <person name="Sun H."/>
            <person name="Tritt A."/>
            <person name="Yoshinaga Y."/>
            <person name="Zwiers L.-H."/>
            <person name="Turgeon B."/>
            <person name="Goodwin S."/>
            <person name="Spatafora J."/>
            <person name="Crous P."/>
            <person name="Grigoriev I."/>
        </authorList>
    </citation>
    <scope>NUCLEOTIDE SEQUENCE</scope>
    <source>
        <strain evidence="2">CBS 183.55</strain>
    </source>
</reference>
<accession>A0A6A5RVP9</accession>
<keyword evidence="3" id="KW-1185">Reference proteome</keyword>
<dbReference type="Pfam" id="PF00291">
    <property type="entry name" value="PALP"/>
    <property type="match status" value="1"/>
</dbReference>
<dbReference type="SMART" id="SM00450">
    <property type="entry name" value="RHOD"/>
    <property type="match status" value="1"/>
</dbReference>
<dbReference type="PROSITE" id="PS50206">
    <property type="entry name" value="RHODANESE_3"/>
    <property type="match status" value="1"/>
</dbReference>
<dbReference type="FunFam" id="3.40.50.1100:FF:000058">
    <property type="entry name" value="Cysteine synthase B, putative"/>
    <property type="match status" value="1"/>
</dbReference>
<name>A0A6A5RVP9_9PLEO</name>
<dbReference type="SUPFAM" id="SSF52821">
    <property type="entry name" value="Rhodanese/Cell cycle control phosphatase"/>
    <property type="match status" value="1"/>
</dbReference>
<organism evidence="2 3">
    <name type="scientific">Didymella exigua CBS 183.55</name>
    <dbReference type="NCBI Taxonomy" id="1150837"/>
    <lineage>
        <taxon>Eukaryota</taxon>
        <taxon>Fungi</taxon>
        <taxon>Dikarya</taxon>
        <taxon>Ascomycota</taxon>
        <taxon>Pezizomycotina</taxon>
        <taxon>Dothideomycetes</taxon>
        <taxon>Pleosporomycetidae</taxon>
        <taxon>Pleosporales</taxon>
        <taxon>Pleosporineae</taxon>
        <taxon>Didymellaceae</taxon>
        <taxon>Didymella</taxon>
    </lineage>
</organism>
<sequence>MSRLLEAEFSTNKLHPVVTSKSMAERNHLNAYSGPNSLRDYFDPDCQPMLPLVEIPQSLNPFYDDGVRIHAKMMSMHPANNVKIMPALNMLAQEVDPMKSKTVIEYSSGSTVISLALASRINHGINDVRAFLSNKTSPAKLRLMQFFGLDVTLFGGPSQPEPLDERGGIRRAQLQAQEDPSVLNANQYENDANWQSHVRWTGPQIHEQLPHINLICAGMGTSGTSTGLGQYFKHAKPSVIRLGVCTAAGDRVPGPRSYALLSPVEFPWRDSVDAIEEVGSKDAFGLSLQLCREGLICGPSSGFNLQGLFNYLGKRKAAGTLKGIAGPYGLINCAFICCDLPYQYVDEYFDKLGDASFHPIHDQNLAAVDLYRYDEAWELEPTRALSQFADSLNGTGAALLDLRKPDDFATSHVPGAYNLPLRSSGASTPSPFSEASVLESQWKELEATFTSDRINAHDLVGKDVYVMCYSGDTARVATSVLRARGIAASSVKGGYSALRKDIPHLQMIEQGRGLLKQDWLNSSSVTAKEVKNVPLRGYSEVVVGPP</sequence>
<evidence type="ECO:0000259" key="1">
    <source>
        <dbReference type="PROSITE" id="PS50206"/>
    </source>
</evidence>
<gene>
    <name evidence="2" type="ORF">M421DRAFT_417423</name>
</gene>
<evidence type="ECO:0000313" key="3">
    <source>
        <dbReference type="Proteomes" id="UP000800082"/>
    </source>
</evidence>
<dbReference type="EMBL" id="ML978960">
    <property type="protein sequence ID" value="KAF1931659.1"/>
    <property type="molecule type" value="Genomic_DNA"/>
</dbReference>
<dbReference type="RefSeq" id="XP_033451907.1">
    <property type="nucleotide sequence ID" value="XM_033591462.1"/>
</dbReference>
<dbReference type="InterPro" id="IPR001926">
    <property type="entry name" value="TrpB-like_PALP"/>
</dbReference>
<proteinExistence type="predicted"/>
<dbReference type="InterPro" id="IPR050214">
    <property type="entry name" value="Cys_Synth/Cystath_Beta-Synth"/>
</dbReference>
<dbReference type="GeneID" id="54349130"/>